<comment type="caution">
    <text evidence="17">The sequence shown here is derived from an EMBL/GenBank/DDBJ whole genome shotgun (WGS) entry which is preliminary data.</text>
</comment>
<dbReference type="SUPFAM" id="SSF48113">
    <property type="entry name" value="Heme-dependent peroxidases"/>
    <property type="match status" value="1"/>
</dbReference>
<evidence type="ECO:0000256" key="3">
    <source>
        <dbReference type="ARBA" id="ARBA00006873"/>
    </source>
</evidence>
<keyword evidence="9 12" id="KW-0408">Iron</keyword>
<feature type="disulfide bond" evidence="14">
    <location>
        <begin position="176"/>
        <end position="378"/>
    </location>
</feature>
<dbReference type="PANTHER" id="PTHR31517:SF17">
    <property type="entry name" value="PEROXIDASE 6"/>
    <property type="match status" value="1"/>
</dbReference>
<feature type="binding site" evidence="12">
    <location>
        <position position="302"/>
    </location>
    <ligand>
        <name>Ca(2+)</name>
        <dbReference type="ChEBI" id="CHEBI:29108"/>
        <label>2</label>
    </ligand>
</feature>
<keyword evidence="6 15" id="KW-0349">Heme</keyword>
<dbReference type="GO" id="GO:0005576">
    <property type="term" value="C:extracellular region"/>
    <property type="evidence" value="ECO:0007669"/>
    <property type="project" value="UniProtKB-SubCell"/>
</dbReference>
<feature type="binding site" description="axial binding residue" evidence="12">
    <location>
        <position position="248"/>
    </location>
    <ligand>
        <name>heme b</name>
        <dbReference type="ChEBI" id="CHEBI:60344"/>
    </ligand>
    <ligandPart>
        <name>Fe</name>
        <dbReference type="ChEBI" id="CHEBI:18248"/>
    </ligandPart>
</feature>
<evidence type="ECO:0000256" key="14">
    <source>
        <dbReference type="PIRSR" id="PIRSR600823-5"/>
    </source>
</evidence>
<comment type="cofactor">
    <cofactor evidence="12 15">
        <name>Ca(2+)</name>
        <dbReference type="ChEBI" id="CHEBI:29108"/>
    </cofactor>
    <text evidence="12 15">Binds 2 calcium ions per subunit.</text>
</comment>
<feature type="site" description="Transition state stabilizer" evidence="13">
    <location>
        <position position="73"/>
    </location>
</feature>
<evidence type="ECO:0000256" key="2">
    <source>
        <dbReference type="ARBA" id="ARBA00002322"/>
    </source>
</evidence>
<evidence type="ECO:0000256" key="8">
    <source>
        <dbReference type="ARBA" id="ARBA00023002"/>
    </source>
</evidence>
<feature type="binding site" evidence="12">
    <location>
        <position position="131"/>
    </location>
    <ligand>
        <name>Ca(2+)</name>
        <dbReference type="ChEBI" id="CHEBI:29108"/>
        <label>1</label>
    </ligand>
</feature>
<feature type="binding site" evidence="12">
    <location>
        <position position="133"/>
    </location>
    <ligand>
        <name>Ca(2+)</name>
        <dbReference type="ChEBI" id="CHEBI:29108"/>
        <label>1</label>
    </ligand>
</feature>
<dbReference type="Proteomes" id="UP001151752">
    <property type="component" value="Chromosome 18"/>
</dbReference>
<evidence type="ECO:0000256" key="1">
    <source>
        <dbReference type="ARBA" id="ARBA00000189"/>
    </source>
</evidence>
<dbReference type="EC" id="1.11.1.7" evidence="4 15"/>
<evidence type="ECO:0000256" key="12">
    <source>
        <dbReference type="PIRSR" id="PIRSR600823-3"/>
    </source>
</evidence>
<evidence type="ECO:0000313" key="17">
    <source>
        <dbReference type="EMBL" id="KAJ6758700.1"/>
    </source>
</evidence>
<dbReference type="GO" id="GO:0140825">
    <property type="term" value="F:lactoperoxidase activity"/>
    <property type="evidence" value="ECO:0007669"/>
    <property type="project" value="UniProtKB-EC"/>
</dbReference>
<dbReference type="InterPro" id="IPR033905">
    <property type="entry name" value="Secretory_peroxidase"/>
</dbReference>
<comment type="similarity">
    <text evidence="15">Belongs to the peroxidase family. Classical plant (class III) peroxidase subfamily.</text>
</comment>
<dbReference type="Gene3D" id="1.10.520.10">
    <property type="match status" value="2"/>
</dbReference>
<keyword evidence="15" id="KW-0964">Secreted</keyword>
<feature type="disulfide bond" evidence="14">
    <location>
        <begin position="79"/>
        <end position="132"/>
    </location>
</feature>
<feature type="active site" description="Proton acceptor" evidence="11">
    <location>
        <position position="77"/>
    </location>
</feature>
<keyword evidence="15" id="KW-0732">Signal</keyword>
<feature type="binding site" evidence="12">
    <location>
        <position position="144"/>
    </location>
    <ligand>
        <name>Ca(2+)</name>
        <dbReference type="ChEBI" id="CHEBI:29108"/>
        <label>1</label>
    </ligand>
</feature>
<accession>A0A9Q1A564</accession>
<dbReference type="Gene3D" id="1.10.420.10">
    <property type="entry name" value="Peroxidase, domain 2"/>
    <property type="match status" value="1"/>
</dbReference>
<evidence type="ECO:0000256" key="4">
    <source>
        <dbReference type="ARBA" id="ARBA00012313"/>
    </source>
</evidence>
<dbReference type="PANTHER" id="PTHR31517">
    <property type="match status" value="1"/>
</dbReference>
<comment type="cofactor">
    <cofactor evidence="12 15">
        <name>heme b</name>
        <dbReference type="ChEBI" id="CHEBI:60344"/>
    </cofactor>
    <text evidence="12 15">Binds 1 heme b (iron(II)-protoporphyrin IX) group per subunit.</text>
</comment>
<dbReference type="InterPro" id="IPR019793">
    <property type="entry name" value="Peroxidases_heam-ligand_BS"/>
</dbReference>
<dbReference type="PROSITE" id="PS50873">
    <property type="entry name" value="PEROXIDASE_4"/>
    <property type="match status" value="1"/>
</dbReference>
<keyword evidence="15" id="KW-0376">Hydrogen peroxide</keyword>
<comment type="subcellular location">
    <subcellularLocation>
        <location evidence="15">Secreted</location>
    </subcellularLocation>
</comment>
<dbReference type="InterPro" id="IPR000823">
    <property type="entry name" value="Peroxidase_pln"/>
</dbReference>
<evidence type="ECO:0000256" key="10">
    <source>
        <dbReference type="ARBA" id="ARBA00023157"/>
    </source>
</evidence>
<dbReference type="PRINTS" id="PR00458">
    <property type="entry name" value="PEROXIDASE"/>
</dbReference>
<reference evidence="17" key="1">
    <citation type="submission" date="2022-11" db="EMBL/GenBank/DDBJ databases">
        <authorList>
            <person name="Hyden B.L."/>
            <person name="Feng K."/>
            <person name="Yates T."/>
            <person name="Jawdy S."/>
            <person name="Smart L.B."/>
            <person name="Muchero W."/>
        </authorList>
    </citation>
    <scope>NUCLEOTIDE SEQUENCE</scope>
    <source>
        <tissue evidence="17">Shoot tip</tissue>
    </source>
</reference>
<dbReference type="GO" id="GO:0046872">
    <property type="term" value="F:metal ion binding"/>
    <property type="evidence" value="ECO:0007669"/>
    <property type="project" value="UniProtKB-UniRule"/>
</dbReference>
<keyword evidence="18" id="KW-1185">Reference proteome</keyword>
<feature type="binding site" evidence="12">
    <location>
        <position position="249"/>
    </location>
    <ligand>
        <name>Ca(2+)</name>
        <dbReference type="ChEBI" id="CHEBI:29108"/>
        <label>2</label>
    </ligand>
</feature>
<comment type="catalytic activity">
    <reaction evidence="1 15">
        <text>2 a phenolic donor + H2O2 = 2 a phenolic radical donor + 2 H2O</text>
        <dbReference type="Rhea" id="RHEA:56136"/>
        <dbReference type="ChEBI" id="CHEBI:15377"/>
        <dbReference type="ChEBI" id="CHEBI:16240"/>
        <dbReference type="ChEBI" id="CHEBI:139520"/>
        <dbReference type="ChEBI" id="CHEBI:139521"/>
        <dbReference type="EC" id="1.11.1.7"/>
    </reaction>
</comment>
<name>A0A9Q1A564_9ROSI</name>
<organism evidence="17 18">
    <name type="scientific">Salix koriyanagi</name>
    <dbReference type="NCBI Taxonomy" id="2511006"/>
    <lineage>
        <taxon>Eukaryota</taxon>
        <taxon>Viridiplantae</taxon>
        <taxon>Streptophyta</taxon>
        <taxon>Embryophyta</taxon>
        <taxon>Tracheophyta</taxon>
        <taxon>Spermatophyta</taxon>
        <taxon>Magnoliopsida</taxon>
        <taxon>eudicotyledons</taxon>
        <taxon>Gunneridae</taxon>
        <taxon>Pentapetalae</taxon>
        <taxon>rosids</taxon>
        <taxon>fabids</taxon>
        <taxon>Malpighiales</taxon>
        <taxon>Salicaceae</taxon>
        <taxon>Saliceae</taxon>
        <taxon>Salix</taxon>
    </lineage>
</organism>
<evidence type="ECO:0000256" key="15">
    <source>
        <dbReference type="RuleBase" id="RU362060"/>
    </source>
</evidence>
<keyword evidence="7 12" id="KW-0479">Metal-binding</keyword>
<dbReference type="InterPro" id="IPR002016">
    <property type="entry name" value="Haem_peroxidase"/>
</dbReference>
<dbReference type="GO" id="GO:0020037">
    <property type="term" value="F:heme binding"/>
    <property type="evidence" value="ECO:0007669"/>
    <property type="project" value="UniProtKB-UniRule"/>
</dbReference>
<dbReference type="GO" id="GO:0042744">
    <property type="term" value="P:hydrogen peroxide catabolic process"/>
    <property type="evidence" value="ECO:0007669"/>
    <property type="project" value="UniProtKB-KW"/>
</dbReference>
<dbReference type="FunFam" id="1.10.420.10:FF:000001">
    <property type="entry name" value="Peroxidase"/>
    <property type="match status" value="1"/>
</dbReference>
<feature type="binding site" evidence="12">
    <location>
        <position position="78"/>
    </location>
    <ligand>
        <name>Ca(2+)</name>
        <dbReference type="ChEBI" id="CHEBI:29108"/>
        <label>1</label>
    </ligand>
</feature>
<dbReference type="InterPro" id="IPR010255">
    <property type="entry name" value="Haem_peroxidase_sf"/>
</dbReference>
<feature type="disulfide bond" evidence="14">
    <location>
        <begin position="255"/>
        <end position="289"/>
    </location>
</feature>
<feature type="domain" description="Plant heme peroxidase family profile" evidence="16">
    <location>
        <begin position="36"/>
        <end position="382"/>
    </location>
</feature>
<reference evidence="17" key="2">
    <citation type="journal article" date="2023" name="Int. J. Mol. Sci.">
        <title>De Novo Assembly and Annotation of 11 Diverse Shrub Willow (Salix) Genomes Reveals Novel Gene Organization in Sex-Linked Regions.</title>
        <authorList>
            <person name="Hyden B."/>
            <person name="Feng K."/>
            <person name="Yates T.B."/>
            <person name="Jawdy S."/>
            <person name="Cereghino C."/>
            <person name="Smart L.B."/>
            <person name="Muchero W."/>
        </authorList>
    </citation>
    <scope>NUCLEOTIDE SEQUENCE</scope>
    <source>
        <tissue evidence="17">Shoot tip</tissue>
    </source>
</reference>
<comment type="function">
    <text evidence="2">Removal of H(2)O(2), oxidation of toxic reductants, biosynthesis and degradation of lignin, suberization, auxin catabolism, response to environmental stresses such as wounding, pathogen attack and oxidative stress. These functions might be dependent on each isozyme/isoform in each plant tissue.</text>
</comment>
<evidence type="ECO:0000256" key="7">
    <source>
        <dbReference type="ARBA" id="ARBA00022723"/>
    </source>
</evidence>
<dbReference type="CDD" id="cd00693">
    <property type="entry name" value="secretory_peroxidase"/>
    <property type="match status" value="1"/>
</dbReference>
<dbReference type="EMBL" id="JAPFFM010000006">
    <property type="protein sequence ID" value="KAJ6758700.1"/>
    <property type="molecule type" value="Genomic_DNA"/>
</dbReference>
<protein>
    <recommendedName>
        <fullName evidence="4 15">Peroxidase</fullName>
        <ecNumber evidence="4 15">1.11.1.7</ecNumber>
    </recommendedName>
</protein>
<evidence type="ECO:0000256" key="6">
    <source>
        <dbReference type="ARBA" id="ARBA00022617"/>
    </source>
</evidence>
<evidence type="ECO:0000256" key="9">
    <source>
        <dbReference type="ARBA" id="ARBA00023004"/>
    </source>
</evidence>
<comment type="similarity">
    <text evidence="3">Belongs to the peroxidase family. Ascorbate peroxidase subfamily.</text>
</comment>
<evidence type="ECO:0000256" key="13">
    <source>
        <dbReference type="PIRSR" id="PIRSR600823-4"/>
    </source>
</evidence>
<evidence type="ECO:0000256" key="5">
    <source>
        <dbReference type="ARBA" id="ARBA00022559"/>
    </source>
</evidence>
<feature type="binding site" evidence="12">
    <location>
        <position position="305"/>
    </location>
    <ligand>
        <name>Ca(2+)</name>
        <dbReference type="ChEBI" id="CHEBI:29108"/>
        <label>2</label>
    </ligand>
</feature>
<keyword evidence="8 15" id="KW-0560">Oxidoreductase</keyword>
<keyword evidence="5 15" id="KW-0575">Peroxidase</keyword>
<feature type="binding site" evidence="12">
    <location>
        <position position="135"/>
    </location>
    <ligand>
        <name>Ca(2+)</name>
        <dbReference type="ChEBI" id="CHEBI:29108"/>
        <label>1</label>
    </ligand>
</feature>
<dbReference type="GO" id="GO:0006979">
    <property type="term" value="P:response to oxidative stress"/>
    <property type="evidence" value="ECO:0007669"/>
    <property type="project" value="UniProtKB-UniRule"/>
</dbReference>
<evidence type="ECO:0000256" key="11">
    <source>
        <dbReference type="PIRSR" id="PIRSR600823-1"/>
    </source>
</evidence>
<keyword evidence="12 15" id="KW-0106">Calcium</keyword>
<feature type="disulfide bond" evidence="14">
    <location>
        <begin position="46"/>
        <end position="170"/>
    </location>
</feature>
<feature type="chain" id="PRO_5040529540" description="Peroxidase" evidence="15">
    <location>
        <begin position="30"/>
        <end position="387"/>
    </location>
</feature>
<dbReference type="PRINTS" id="PR00461">
    <property type="entry name" value="PLPEROXIDASE"/>
</dbReference>
<dbReference type="PROSITE" id="PS00435">
    <property type="entry name" value="PEROXIDASE_1"/>
    <property type="match status" value="1"/>
</dbReference>
<feature type="binding site" evidence="12">
    <location>
        <position position="310"/>
    </location>
    <ligand>
        <name>Ca(2+)</name>
        <dbReference type="ChEBI" id="CHEBI:29108"/>
        <label>2</label>
    </ligand>
</feature>
<feature type="binding site" evidence="12">
    <location>
        <position position="81"/>
    </location>
    <ligand>
        <name>Ca(2+)</name>
        <dbReference type="ChEBI" id="CHEBI:29108"/>
        <label>1</label>
    </ligand>
</feature>
<dbReference type="AlphaFoldDB" id="A0A9Q1A564"/>
<keyword evidence="10 14" id="KW-1015">Disulfide bond</keyword>
<sequence length="387" mass="41731">MATNPKVFSARTRLCSFLVLVLLCVVVSAVSPSSASLVFNFYEASCPAAELIVSNTVRSASSSDPTVPGKLLRLVFHDCFVEKQHQEFSVSDPIVAIDLSAPKNKLIKSYSYTEELVATLQSQIVVMVLQGCDASVLLQGNGTERSDPGNRSLGGFQVIDSAKRMLEIFCPGIVSCADVVALAGRDAVAITGGPQLQIPTGRRDGRASAAANVRPNIIDTTFTMNEMINIFTAKGLSLEDLVVLSGAHTIGSAHCSAFSDRFQEDSKGKLTPIDASLDGNYANELMQKCPVGASDSVTVFNDPKTSSSFDNQYYRNLAAHKGLFQSDSVLLDDKRTRNLVEDLANDQEKFFQSWSQSFLKLTSIGVKTGEEGEIRQSCSMTLVGEEL</sequence>
<gene>
    <name evidence="17" type="ORF">OIU74_025367</name>
</gene>
<proteinExistence type="inferred from homology"/>
<evidence type="ECO:0000259" key="16">
    <source>
        <dbReference type="PROSITE" id="PS50873"/>
    </source>
</evidence>
<dbReference type="Pfam" id="PF00141">
    <property type="entry name" value="peroxidase"/>
    <property type="match status" value="1"/>
</dbReference>
<evidence type="ECO:0000313" key="18">
    <source>
        <dbReference type="Proteomes" id="UP001151752"/>
    </source>
</evidence>
<feature type="signal peptide" evidence="15">
    <location>
        <begin position="1"/>
        <end position="29"/>
    </location>
</feature>